<protein>
    <submittedName>
        <fullName evidence="1">Uncharacterized protein</fullName>
    </submittedName>
</protein>
<dbReference type="EMBL" id="JBHSPB010000005">
    <property type="protein sequence ID" value="MFC5720582.1"/>
    <property type="molecule type" value="Genomic_DNA"/>
</dbReference>
<proteinExistence type="predicted"/>
<accession>A0ABW0YWL0</accession>
<evidence type="ECO:0000313" key="2">
    <source>
        <dbReference type="Proteomes" id="UP001596083"/>
    </source>
</evidence>
<comment type="caution">
    <text evidence="1">The sequence shown here is derived from an EMBL/GenBank/DDBJ whole genome shotgun (WGS) entry which is preliminary data.</text>
</comment>
<sequence length="85" mass="9083">MTEDDSPAPPPCPGPHHLCKCCRGNGQYHSLALYVSHYRRGVEATSAHECGACRGRGFYCKAATRCAGDHEDETPVLGADTVPPV</sequence>
<name>A0ABW0YWL0_9ACTN</name>
<organism evidence="1 2">
    <name type="scientific">Streptomyces gamaensis</name>
    <dbReference type="NCBI Taxonomy" id="1763542"/>
    <lineage>
        <taxon>Bacteria</taxon>
        <taxon>Bacillati</taxon>
        <taxon>Actinomycetota</taxon>
        <taxon>Actinomycetes</taxon>
        <taxon>Kitasatosporales</taxon>
        <taxon>Streptomycetaceae</taxon>
        <taxon>Streptomyces</taxon>
    </lineage>
</organism>
<keyword evidence="2" id="KW-1185">Reference proteome</keyword>
<reference evidence="2" key="1">
    <citation type="journal article" date="2019" name="Int. J. Syst. Evol. Microbiol.">
        <title>The Global Catalogue of Microorganisms (GCM) 10K type strain sequencing project: providing services to taxonomists for standard genome sequencing and annotation.</title>
        <authorList>
            <consortium name="The Broad Institute Genomics Platform"/>
            <consortium name="The Broad Institute Genome Sequencing Center for Infectious Disease"/>
            <person name="Wu L."/>
            <person name="Ma J."/>
        </authorList>
    </citation>
    <scope>NUCLEOTIDE SEQUENCE [LARGE SCALE GENOMIC DNA]</scope>
    <source>
        <strain evidence="2">CGMCC 4.7304</strain>
    </source>
</reference>
<dbReference type="RefSeq" id="WP_390315734.1">
    <property type="nucleotide sequence ID" value="NZ_JBHSPB010000005.1"/>
</dbReference>
<evidence type="ECO:0000313" key="1">
    <source>
        <dbReference type="EMBL" id="MFC5720582.1"/>
    </source>
</evidence>
<gene>
    <name evidence="1" type="ORF">ACFP1Z_10455</name>
</gene>
<dbReference type="Proteomes" id="UP001596083">
    <property type="component" value="Unassembled WGS sequence"/>
</dbReference>